<feature type="chain" id="PRO_5046476994" evidence="1">
    <location>
        <begin position="38"/>
        <end position="207"/>
    </location>
</feature>
<keyword evidence="1" id="KW-0732">Signal</keyword>
<gene>
    <name evidence="2" type="ORF">ACFOGP_12150</name>
</gene>
<evidence type="ECO:0000256" key="1">
    <source>
        <dbReference type="SAM" id="SignalP"/>
    </source>
</evidence>
<proteinExistence type="predicted"/>
<protein>
    <submittedName>
        <fullName evidence="2">Uncharacterized protein</fullName>
    </submittedName>
</protein>
<name>A0ABV7GSZ5_9RHOB</name>
<accession>A0ABV7GSZ5</accession>
<dbReference type="Proteomes" id="UP001595632">
    <property type="component" value="Unassembled WGS sequence"/>
</dbReference>
<evidence type="ECO:0000313" key="2">
    <source>
        <dbReference type="EMBL" id="MFC3143466.1"/>
    </source>
</evidence>
<dbReference type="RefSeq" id="WP_275630755.1">
    <property type="nucleotide sequence ID" value="NZ_JARGYD010000001.1"/>
</dbReference>
<reference evidence="3" key="1">
    <citation type="journal article" date="2019" name="Int. J. Syst. Evol. Microbiol.">
        <title>The Global Catalogue of Microorganisms (GCM) 10K type strain sequencing project: providing services to taxonomists for standard genome sequencing and annotation.</title>
        <authorList>
            <consortium name="The Broad Institute Genomics Platform"/>
            <consortium name="The Broad Institute Genome Sequencing Center for Infectious Disease"/>
            <person name="Wu L."/>
            <person name="Ma J."/>
        </authorList>
    </citation>
    <scope>NUCLEOTIDE SEQUENCE [LARGE SCALE GENOMIC DNA]</scope>
    <source>
        <strain evidence="3">KCTC 52366</strain>
    </source>
</reference>
<sequence length="207" mass="22109">MRHPNARKNTPNRRAVKGLLTSAAALLFALSAPNARADEFRLAMQLFLESDLRPWITDPVLIEAIRAQNDEHEGLSQSEIDALDTAWRETVDAGGSDLVDGVLTGAPADFLREQVAASSGAISEAFVMDNHGLNVASSAATSDYWQGDEDKFQMTYGAGPDAVHISDIEFDASSETYQGQISITIVDPDTGAPIGAITVGVDAQHLL</sequence>
<dbReference type="EMBL" id="JBHRTB010000010">
    <property type="protein sequence ID" value="MFC3143466.1"/>
    <property type="molecule type" value="Genomic_DNA"/>
</dbReference>
<evidence type="ECO:0000313" key="3">
    <source>
        <dbReference type="Proteomes" id="UP001595632"/>
    </source>
</evidence>
<comment type="caution">
    <text evidence="2">The sequence shown here is derived from an EMBL/GenBank/DDBJ whole genome shotgun (WGS) entry which is preliminary data.</text>
</comment>
<keyword evidence="3" id="KW-1185">Reference proteome</keyword>
<feature type="signal peptide" evidence="1">
    <location>
        <begin position="1"/>
        <end position="37"/>
    </location>
</feature>
<organism evidence="2 3">
    <name type="scientific">Psychromarinibacter halotolerans</name>
    <dbReference type="NCBI Taxonomy" id="1775175"/>
    <lineage>
        <taxon>Bacteria</taxon>
        <taxon>Pseudomonadati</taxon>
        <taxon>Pseudomonadota</taxon>
        <taxon>Alphaproteobacteria</taxon>
        <taxon>Rhodobacterales</taxon>
        <taxon>Paracoccaceae</taxon>
        <taxon>Psychromarinibacter</taxon>
    </lineage>
</organism>